<evidence type="ECO:0000313" key="2">
    <source>
        <dbReference type="EMBL" id="BBZ12075.1"/>
    </source>
</evidence>
<proteinExistence type="predicted"/>
<keyword evidence="3" id="KW-1185">Reference proteome</keyword>
<gene>
    <name evidence="2" type="ORF">MBRA_22700</name>
</gene>
<dbReference type="RefSeq" id="WP_163659622.1">
    <property type="nucleotide sequence ID" value="NZ_AP022606.1"/>
</dbReference>
<dbReference type="Pfam" id="PF08808">
    <property type="entry name" value="RES"/>
    <property type="match status" value="1"/>
</dbReference>
<reference evidence="2 3" key="1">
    <citation type="journal article" date="2019" name="Emerg. Microbes Infect.">
        <title>Comprehensive subspecies identification of 175 nontuberculous mycobacteria species based on 7547 genomic profiles.</title>
        <authorList>
            <person name="Matsumoto Y."/>
            <person name="Kinjo T."/>
            <person name="Motooka D."/>
            <person name="Nabeya D."/>
            <person name="Jung N."/>
            <person name="Uechi K."/>
            <person name="Horii T."/>
            <person name="Iida T."/>
            <person name="Fujita J."/>
            <person name="Nakamura S."/>
        </authorList>
    </citation>
    <scope>NUCLEOTIDE SEQUENCE [LARGE SCALE GENOMIC DNA]</scope>
    <source>
        <strain evidence="2 3">JCM 12687</strain>
    </source>
</reference>
<evidence type="ECO:0000313" key="3">
    <source>
        <dbReference type="Proteomes" id="UP000467379"/>
    </source>
</evidence>
<feature type="domain" description="RES" evidence="1">
    <location>
        <begin position="11"/>
        <end position="184"/>
    </location>
</feature>
<protein>
    <recommendedName>
        <fullName evidence="1">RES domain-containing protein</fullName>
    </recommendedName>
</protein>
<name>A0ABM7KLZ7_9MYCO</name>
<accession>A0ABM7KLZ7</accession>
<dbReference type="EMBL" id="AP022606">
    <property type="protein sequence ID" value="BBZ12075.1"/>
    <property type="molecule type" value="Genomic_DNA"/>
</dbReference>
<dbReference type="Proteomes" id="UP000467379">
    <property type="component" value="Chromosome"/>
</dbReference>
<organism evidence="2 3">
    <name type="scientific">Mycobacterium branderi</name>
    <dbReference type="NCBI Taxonomy" id="43348"/>
    <lineage>
        <taxon>Bacteria</taxon>
        <taxon>Bacillati</taxon>
        <taxon>Actinomycetota</taxon>
        <taxon>Actinomycetes</taxon>
        <taxon>Mycobacteriales</taxon>
        <taxon>Mycobacteriaceae</taxon>
        <taxon>Mycobacterium</taxon>
    </lineage>
</organism>
<sequence>MTQKPSDLPALWRVGYYADPFGFTPLDLYSFNHRFDDIHHRFRTLYCAALPETCLREVLADFRPDLDAMRRHVERYGPEAADDFTPAPVTARWRAQHVLVPVDLRLDGPLIDLTDLSTRQKIEERHIELLVEHGLEHLDLHEITTSRRVITQTIAADLFDRGASAVRFPSRLDGNPCVALFEKRGTVSAAGDPIALTDPPPEALATVAAAWGLVLEPAAAANYDN</sequence>
<dbReference type="InterPro" id="IPR014914">
    <property type="entry name" value="RES_dom"/>
</dbReference>
<evidence type="ECO:0000259" key="1">
    <source>
        <dbReference type="Pfam" id="PF08808"/>
    </source>
</evidence>